<evidence type="ECO:0000256" key="1">
    <source>
        <dbReference type="ARBA" id="ARBA00008848"/>
    </source>
</evidence>
<comment type="caution">
    <text evidence="4">The sequence shown here is derived from an EMBL/GenBank/DDBJ whole genome shotgun (WGS) entry which is preliminary data.</text>
</comment>
<evidence type="ECO:0000256" key="2">
    <source>
        <dbReference type="SAM" id="MobiDB-lite"/>
    </source>
</evidence>
<feature type="region of interest" description="Disordered" evidence="2">
    <location>
        <begin position="453"/>
        <end position="472"/>
    </location>
</feature>
<dbReference type="PANTHER" id="PTHR16052">
    <property type="entry name" value="TBCC DOMAIN-CONTAINING PROTEIN 1"/>
    <property type="match status" value="1"/>
</dbReference>
<dbReference type="Proteomes" id="UP000728185">
    <property type="component" value="Unassembled WGS sequence"/>
</dbReference>
<protein>
    <submittedName>
        <fullName evidence="4">TBCC domain-containing protein 1</fullName>
    </submittedName>
</protein>
<name>A0A8E0VEB3_9TREM</name>
<dbReference type="OrthoDB" id="427777at2759"/>
<reference evidence="4" key="1">
    <citation type="submission" date="2019-05" db="EMBL/GenBank/DDBJ databases">
        <title>Annotation for the trematode Fasciolopsis buski.</title>
        <authorList>
            <person name="Choi Y.-J."/>
        </authorList>
    </citation>
    <scope>NUCLEOTIDE SEQUENCE</scope>
    <source>
        <strain evidence="4">HT</strain>
        <tissue evidence="4">Whole worm</tissue>
    </source>
</reference>
<dbReference type="PROSITE" id="PS51329">
    <property type="entry name" value="C_CAP_COFACTOR_C"/>
    <property type="match status" value="1"/>
</dbReference>
<evidence type="ECO:0000313" key="4">
    <source>
        <dbReference type="EMBL" id="KAA0188399.1"/>
    </source>
</evidence>
<sequence length="758" mass="84341">MAKPMHPAVSLWPRAEPFTYGIFQVHPHPRLAVHNIKKLVSYAKSKGKSGFPKLSYSVWKHVACNKLQLSEELAWVLFHTCLTMCTCCMEKVKDMEERLFNAMGSTDFDRLRGMQSVDLFTFVLFLYIQQINKISLRASAVSASAEWPSTHNRSSELDSGRSTPIRPCRNLDEQYHLLFITENLAELLDLLVESDVCGINNIDASLSEDAIDALNLIIEGTVDQGRSLNSFSELVRMPVISPATGYSKTTRTYNLRGLHSWIRSWLTSNPFSVENCIRNGRRLQWRLPYQAGGEGVSSTNTGNQQQHDTIKRQRIATNAHQVPRNGGRSGNKLVIMSMISRQIIARSSATLDGATLKIHRAHCSYLYLLSPMRSVTLDKCRKLTIVLGPIENTLQLNHCEDCLIVSACRRTVLVACRRCTLHLCIPSRPILIQPPMPSGNNVTSLSSGGTVGVGGGLSAPSQTSNAPGTPTPAAGVTQLGNEEIILAPYHTTYLRLSDHMMRVNLSTKVNYWDKPFLLGQDSNRHEQNSQASTVLPGRGRCWDLLKPEHFYPFNIPLLLPSRTENLEKLGSSAHGADASQRASSGLDLSAALVTDTNQFFEDSDERGIKEYLIMVNSRLPIPLPMPYLIALHERAAVYQRWPQHIANARLTSEQRQIFGTLVDQRFRHWLADSGNLRQLQLLELSTAHLTNSQACNANANQTDASGVPPKGNTVPPTTYAGTERGHTNQLRSSTQCRRVDRARPNIASDTELVNSSYL</sequence>
<feature type="compositionally biased region" description="Polar residues" evidence="2">
    <location>
        <begin position="727"/>
        <end position="736"/>
    </location>
</feature>
<dbReference type="InterPro" id="IPR039589">
    <property type="entry name" value="TBCC1"/>
</dbReference>
<organism evidence="4 5">
    <name type="scientific">Fasciolopsis buskii</name>
    <dbReference type="NCBI Taxonomy" id="27845"/>
    <lineage>
        <taxon>Eukaryota</taxon>
        <taxon>Metazoa</taxon>
        <taxon>Spiralia</taxon>
        <taxon>Lophotrochozoa</taxon>
        <taxon>Platyhelminthes</taxon>
        <taxon>Trematoda</taxon>
        <taxon>Digenea</taxon>
        <taxon>Plagiorchiida</taxon>
        <taxon>Echinostomata</taxon>
        <taxon>Echinostomatoidea</taxon>
        <taxon>Fasciolidae</taxon>
        <taxon>Fasciolopsis</taxon>
    </lineage>
</organism>
<dbReference type="InterPro" id="IPR017901">
    <property type="entry name" value="C-CAP_CF_C-like"/>
</dbReference>
<comment type="similarity">
    <text evidence="1">Belongs to the TBCC family.</text>
</comment>
<dbReference type="InterPro" id="IPR016098">
    <property type="entry name" value="CAP/MinC_C"/>
</dbReference>
<dbReference type="Gene3D" id="2.160.20.70">
    <property type="match status" value="1"/>
</dbReference>
<dbReference type="EMBL" id="LUCM01008442">
    <property type="protein sequence ID" value="KAA0188399.1"/>
    <property type="molecule type" value="Genomic_DNA"/>
</dbReference>
<evidence type="ECO:0000259" key="3">
    <source>
        <dbReference type="PROSITE" id="PS51329"/>
    </source>
</evidence>
<dbReference type="AlphaFoldDB" id="A0A8E0VEB3"/>
<feature type="compositionally biased region" description="Polar residues" evidence="2">
    <location>
        <begin position="459"/>
        <end position="468"/>
    </location>
</feature>
<proteinExistence type="inferred from homology"/>
<feature type="region of interest" description="Disordered" evidence="2">
    <location>
        <begin position="699"/>
        <end position="738"/>
    </location>
</feature>
<dbReference type="Pfam" id="PF07986">
    <property type="entry name" value="TBCC"/>
    <property type="match status" value="1"/>
</dbReference>
<dbReference type="PANTHER" id="PTHR16052:SF0">
    <property type="entry name" value="TBCC DOMAIN-CONTAINING PROTEIN 1"/>
    <property type="match status" value="1"/>
</dbReference>
<dbReference type="InterPro" id="IPR012945">
    <property type="entry name" value="Tubulin-bd_cofactor_C_dom"/>
</dbReference>
<dbReference type="GO" id="GO:0031616">
    <property type="term" value="C:spindle pole centrosome"/>
    <property type="evidence" value="ECO:0007669"/>
    <property type="project" value="TreeGrafter"/>
</dbReference>
<keyword evidence="5" id="KW-1185">Reference proteome</keyword>
<accession>A0A8E0VEB3</accession>
<dbReference type="GO" id="GO:0051661">
    <property type="term" value="P:maintenance of centrosome location"/>
    <property type="evidence" value="ECO:0007669"/>
    <property type="project" value="TreeGrafter"/>
</dbReference>
<gene>
    <name evidence="4" type="ORF">FBUS_03649</name>
</gene>
<evidence type="ECO:0000313" key="5">
    <source>
        <dbReference type="Proteomes" id="UP000728185"/>
    </source>
</evidence>
<feature type="domain" description="C-CAP/cofactor C-like" evidence="3">
    <location>
        <begin position="323"/>
        <end position="476"/>
    </location>
</feature>
<dbReference type="GO" id="GO:0051684">
    <property type="term" value="P:maintenance of Golgi location"/>
    <property type="evidence" value="ECO:0007669"/>
    <property type="project" value="TreeGrafter"/>
</dbReference>